<evidence type="ECO:0000313" key="4">
    <source>
        <dbReference type="WBParaSite" id="MBELARI_LOCUS12548"/>
    </source>
</evidence>
<feature type="compositionally biased region" description="Basic and acidic residues" evidence="1">
    <location>
        <begin position="182"/>
        <end position="212"/>
    </location>
</feature>
<accession>A0AAF3EF14</accession>
<feature type="transmembrane region" description="Helical" evidence="2">
    <location>
        <begin position="25"/>
        <end position="45"/>
    </location>
</feature>
<keyword evidence="3" id="KW-1185">Reference proteome</keyword>
<dbReference type="WBParaSite" id="MBELARI_LOCUS12548">
    <property type="protein sequence ID" value="MBELARI_LOCUS12548"/>
    <property type="gene ID" value="MBELARI_LOCUS12548"/>
</dbReference>
<name>A0AAF3EF14_9BILA</name>
<keyword evidence="2" id="KW-1133">Transmembrane helix</keyword>
<feature type="compositionally biased region" description="Basic and acidic residues" evidence="1">
    <location>
        <begin position="110"/>
        <end position="144"/>
    </location>
</feature>
<evidence type="ECO:0000256" key="2">
    <source>
        <dbReference type="SAM" id="Phobius"/>
    </source>
</evidence>
<dbReference type="AlphaFoldDB" id="A0AAF3EF14"/>
<reference evidence="4" key="1">
    <citation type="submission" date="2024-02" db="UniProtKB">
        <authorList>
            <consortium name="WormBaseParasite"/>
        </authorList>
    </citation>
    <scope>IDENTIFICATION</scope>
</reference>
<dbReference type="Proteomes" id="UP000887575">
    <property type="component" value="Unassembled WGS sequence"/>
</dbReference>
<sequence>MGEQDEMWFDSKDAFTRVDAFDITYLGYTVFLSIYLAASTFYHWYKRGQLQNEEFEYVQAQTLDIEMDEQDLPFDRRNSSHTHVNQSSSIKEKAAKTTSGNDVQTASSSAHEKKNLINKNEIEKRTVQRLKDKTQRTQRTEPSKKYPKPLYGNKAQLLDDMEEAVLEYMGDAIDGDEEAFEEDKPNLSEKKNASGSIKENRTQDAKKEEKSK</sequence>
<feature type="region of interest" description="Disordered" evidence="1">
    <location>
        <begin position="74"/>
        <end position="152"/>
    </location>
</feature>
<feature type="region of interest" description="Disordered" evidence="1">
    <location>
        <begin position="169"/>
        <end position="212"/>
    </location>
</feature>
<protein>
    <submittedName>
        <fullName evidence="4">Uncharacterized protein</fullName>
    </submittedName>
</protein>
<evidence type="ECO:0000313" key="3">
    <source>
        <dbReference type="Proteomes" id="UP000887575"/>
    </source>
</evidence>
<evidence type="ECO:0000256" key="1">
    <source>
        <dbReference type="SAM" id="MobiDB-lite"/>
    </source>
</evidence>
<keyword evidence="2" id="KW-0472">Membrane</keyword>
<feature type="compositionally biased region" description="Polar residues" evidence="1">
    <location>
        <begin position="96"/>
        <end position="109"/>
    </location>
</feature>
<proteinExistence type="predicted"/>
<organism evidence="3 4">
    <name type="scientific">Mesorhabditis belari</name>
    <dbReference type="NCBI Taxonomy" id="2138241"/>
    <lineage>
        <taxon>Eukaryota</taxon>
        <taxon>Metazoa</taxon>
        <taxon>Ecdysozoa</taxon>
        <taxon>Nematoda</taxon>
        <taxon>Chromadorea</taxon>
        <taxon>Rhabditida</taxon>
        <taxon>Rhabditina</taxon>
        <taxon>Rhabditomorpha</taxon>
        <taxon>Rhabditoidea</taxon>
        <taxon>Rhabditidae</taxon>
        <taxon>Mesorhabditinae</taxon>
        <taxon>Mesorhabditis</taxon>
    </lineage>
</organism>
<keyword evidence="2" id="KW-0812">Transmembrane</keyword>